<feature type="compositionally biased region" description="Pro residues" evidence="1">
    <location>
        <begin position="39"/>
        <end position="48"/>
    </location>
</feature>
<feature type="region of interest" description="Disordered" evidence="1">
    <location>
        <begin position="1"/>
        <end position="24"/>
    </location>
</feature>
<protein>
    <submittedName>
        <fullName evidence="2">Uncharacterized protein</fullName>
    </submittedName>
</protein>
<name>A0A9P0ADA7_BEMTA</name>
<feature type="region of interest" description="Disordered" evidence="1">
    <location>
        <begin position="36"/>
        <end position="62"/>
    </location>
</feature>
<feature type="compositionally biased region" description="Pro residues" evidence="1">
    <location>
        <begin position="1"/>
        <end position="20"/>
    </location>
</feature>
<reference evidence="2" key="1">
    <citation type="submission" date="2021-12" db="EMBL/GenBank/DDBJ databases">
        <authorList>
            <person name="King R."/>
        </authorList>
    </citation>
    <scope>NUCLEOTIDE SEQUENCE</scope>
</reference>
<dbReference type="EMBL" id="OU963866">
    <property type="protein sequence ID" value="CAH0390252.1"/>
    <property type="molecule type" value="Genomic_DNA"/>
</dbReference>
<organism evidence="2 3">
    <name type="scientific">Bemisia tabaci</name>
    <name type="common">Sweetpotato whitefly</name>
    <name type="synonym">Aleurodes tabaci</name>
    <dbReference type="NCBI Taxonomy" id="7038"/>
    <lineage>
        <taxon>Eukaryota</taxon>
        <taxon>Metazoa</taxon>
        <taxon>Ecdysozoa</taxon>
        <taxon>Arthropoda</taxon>
        <taxon>Hexapoda</taxon>
        <taxon>Insecta</taxon>
        <taxon>Pterygota</taxon>
        <taxon>Neoptera</taxon>
        <taxon>Paraneoptera</taxon>
        <taxon>Hemiptera</taxon>
        <taxon>Sternorrhyncha</taxon>
        <taxon>Aleyrodoidea</taxon>
        <taxon>Aleyrodidae</taxon>
        <taxon>Aleyrodinae</taxon>
        <taxon>Bemisia</taxon>
    </lineage>
</organism>
<evidence type="ECO:0000313" key="3">
    <source>
        <dbReference type="Proteomes" id="UP001152759"/>
    </source>
</evidence>
<proteinExistence type="predicted"/>
<keyword evidence="3" id="KW-1185">Reference proteome</keyword>
<dbReference type="AlphaFoldDB" id="A0A9P0ADA7"/>
<evidence type="ECO:0000256" key="1">
    <source>
        <dbReference type="SAM" id="MobiDB-lite"/>
    </source>
</evidence>
<gene>
    <name evidence="2" type="ORF">BEMITA_LOCUS8994</name>
</gene>
<dbReference type="Proteomes" id="UP001152759">
    <property type="component" value="Chromosome 5"/>
</dbReference>
<accession>A0A9P0ADA7</accession>
<evidence type="ECO:0000313" key="2">
    <source>
        <dbReference type="EMBL" id="CAH0390252.1"/>
    </source>
</evidence>
<sequence>MPEPLVPCSPVPPQSPPPANPWWSEDPLHEFGFERFFPRTPPPAPSPLPSVYELDPGTPPPPPEHLWNRHITMTRMDPLPPIEAWDELHAVVARASCPLCGPGHPLEDCIRFRALSPADRLSVIIGYGRCANCLQQHELNWPQVRCDQRARCDCRAPHHPLLHESRRVVVH</sequence>